<keyword evidence="1" id="KW-0812">Transmembrane</keyword>
<evidence type="ECO:0000313" key="4">
    <source>
        <dbReference type="Proteomes" id="UP000663864"/>
    </source>
</evidence>
<keyword evidence="1" id="KW-1133">Transmembrane helix</keyword>
<dbReference type="EMBL" id="CAJOBD010007470">
    <property type="protein sequence ID" value="CAF4087521.1"/>
    <property type="molecule type" value="Genomic_DNA"/>
</dbReference>
<feature type="transmembrane region" description="Helical" evidence="1">
    <location>
        <begin position="41"/>
        <end position="58"/>
    </location>
</feature>
<evidence type="ECO:0000313" key="2">
    <source>
        <dbReference type="EMBL" id="CAF1194281.1"/>
    </source>
</evidence>
<evidence type="ECO:0000256" key="1">
    <source>
        <dbReference type="SAM" id="Phobius"/>
    </source>
</evidence>
<keyword evidence="1" id="KW-0472">Membrane</keyword>
<accession>A0A814VY16</accession>
<protein>
    <submittedName>
        <fullName evidence="2">Uncharacterized protein</fullName>
    </submittedName>
</protein>
<gene>
    <name evidence="3" type="ORF">JBS370_LOCUS31060</name>
    <name evidence="2" type="ORF">ZHD862_LOCUS22486</name>
</gene>
<sequence>MNSNYLHTTYFSLFRHIKIITIIPFRTGSGECYARDTSGTIPTRCVLQCIIIIIIFIYETQKRTTTITNINLIYSIYSINGVINPIGGGANDITDGYTSEGVIATGYTSPGGVIIITDGDLELDINLAHELVLFLFLFI</sequence>
<dbReference type="AlphaFoldDB" id="A0A814VY16"/>
<dbReference type="EMBL" id="CAJNOT010001406">
    <property type="protein sequence ID" value="CAF1194281.1"/>
    <property type="molecule type" value="Genomic_DNA"/>
</dbReference>
<dbReference type="Proteomes" id="UP000663864">
    <property type="component" value="Unassembled WGS sequence"/>
</dbReference>
<dbReference type="Proteomes" id="UP000663836">
    <property type="component" value="Unassembled WGS sequence"/>
</dbReference>
<organism evidence="2 4">
    <name type="scientific">Rotaria sordida</name>
    <dbReference type="NCBI Taxonomy" id="392033"/>
    <lineage>
        <taxon>Eukaryota</taxon>
        <taxon>Metazoa</taxon>
        <taxon>Spiralia</taxon>
        <taxon>Gnathifera</taxon>
        <taxon>Rotifera</taxon>
        <taxon>Eurotatoria</taxon>
        <taxon>Bdelloidea</taxon>
        <taxon>Philodinida</taxon>
        <taxon>Philodinidae</taxon>
        <taxon>Rotaria</taxon>
    </lineage>
</organism>
<name>A0A814VY16_9BILA</name>
<reference evidence="2" key="1">
    <citation type="submission" date="2021-02" db="EMBL/GenBank/DDBJ databases">
        <authorList>
            <person name="Nowell W R."/>
        </authorList>
    </citation>
    <scope>NUCLEOTIDE SEQUENCE</scope>
</reference>
<comment type="caution">
    <text evidence="2">The sequence shown here is derived from an EMBL/GenBank/DDBJ whole genome shotgun (WGS) entry which is preliminary data.</text>
</comment>
<evidence type="ECO:0000313" key="3">
    <source>
        <dbReference type="EMBL" id="CAF4087521.1"/>
    </source>
</evidence>
<proteinExistence type="predicted"/>